<dbReference type="GO" id="GO:0000981">
    <property type="term" value="F:DNA-binding transcription factor activity, RNA polymerase II-specific"/>
    <property type="evidence" value="ECO:0000318"/>
    <property type="project" value="GO_Central"/>
</dbReference>
<keyword evidence="3" id="KW-0238">DNA-binding</keyword>
<keyword evidence="4" id="KW-0804">Transcription</keyword>
<dbReference type="eggNOG" id="ENOG502RXMR">
    <property type="taxonomic scope" value="Eukaryota"/>
</dbReference>
<dbReference type="SMART" id="SM00353">
    <property type="entry name" value="HLH"/>
    <property type="match status" value="1"/>
</dbReference>
<evidence type="ECO:0000256" key="4">
    <source>
        <dbReference type="ARBA" id="ARBA00023163"/>
    </source>
</evidence>
<proteinExistence type="predicted"/>
<dbReference type="KEGG" id="rcu:8258371"/>
<accession>B9SZX1</accession>
<dbReference type="GO" id="GO:0046983">
    <property type="term" value="F:protein dimerization activity"/>
    <property type="evidence" value="ECO:0007669"/>
    <property type="project" value="InterPro"/>
</dbReference>
<dbReference type="GO" id="GO:0010106">
    <property type="term" value="P:cellular response to iron ion starvation"/>
    <property type="evidence" value="ECO:0007669"/>
    <property type="project" value="UniProtKB-ARBA"/>
</dbReference>
<dbReference type="Proteomes" id="UP000008311">
    <property type="component" value="Unassembled WGS sequence"/>
</dbReference>
<dbReference type="GO" id="GO:0006357">
    <property type="term" value="P:regulation of transcription by RNA polymerase II"/>
    <property type="evidence" value="ECO:0000318"/>
    <property type="project" value="GO_Central"/>
</dbReference>
<sequence length="257" mass="28906">MLALSPPVFPTPEWPLEDPLGIDQISYFCRETQPATAAFLPSYQQELLLLELDHQQSTSFTAYNSSGGDANDMVKKLNHNASERDRRKKMNTLYSSLRSLFPAADEMKKLSIPATISRVLKYIPELQEQLERLVQRKEEILLRISKQNHIVNPQINQRKGTSHSSLSVVSANQISDKEAIIQISTYSNTIHTSPLSEILLLLEEEGLLLINSSSAESFGGRVFNNLHVQVDDTYTLECDALSEKLASLYAKRDGLFP</sequence>
<dbReference type="OMA" id="EKDMKST"/>
<protein>
    <submittedName>
        <fullName evidence="7">DNA binding protein, putative</fullName>
    </submittedName>
</protein>
<dbReference type="AlphaFoldDB" id="B9SZX1"/>
<name>B9SZX1_RICCO</name>
<evidence type="ECO:0000256" key="1">
    <source>
        <dbReference type="ARBA" id="ARBA00004123"/>
    </source>
</evidence>
<dbReference type="InParanoid" id="B9SZX1"/>
<evidence type="ECO:0000259" key="6">
    <source>
        <dbReference type="PROSITE" id="PS50888"/>
    </source>
</evidence>
<dbReference type="FunCoup" id="B9SZX1">
    <property type="interactions" value="82"/>
</dbReference>
<keyword evidence="5" id="KW-0539">Nucleus</keyword>
<dbReference type="Pfam" id="PF00010">
    <property type="entry name" value="HLH"/>
    <property type="match status" value="1"/>
</dbReference>
<dbReference type="PANTHER" id="PTHR13935">
    <property type="entry name" value="ACHAETE-SCUTE TRANSCRIPTION FACTOR-RELATED"/>
    <property type="match status" value="1"/>
</dbReference>
<dbReference type="InterPro" id="IPR036638">
    <property type="entry name" value="HLH_DNA-bd_sf"/>
</dbReference>
<dbReference type="PANTHER" id="PTHR13935:SF41">
    <property type="entry name" value="TRANSCRIPTION FACTOR ORG2-RELATED"/>
    <property type="match status" value="1"/>
</dbReference>
<dbReference type="Gene3D" id="4.10.280.10">
    <property type="entry name" value="Helix-loop-helix DNA-binding domain"/>
    <property type="match status" value="1"/>
</dbReference>
<dbReference type="EMBL" id="EQ974289">
    <property type="protein sequence ID" value="EEF30834.1"/>
    <property type="molecule type" value="Genomic_DNA"/>
</dbReference>
<dbReference type="SUPFAM" id="SSF47459">
    <property type="entry name" value="HLH, helix-loop-helix DNA-binding domain"/>
    <property type="match status" value="1"/>
</dbReference>
<keyword evidence="2" id="KW-0805">Transcription regulation</keyword>
<evidence type="ECO:0000313" key="8">
    <source>
        <dbReference type="Proteomes" id="UP000008311"/>
    </source>
</evidence>
<evidence type="ECO:0000256" key="3">
    <source>
        <dbReference type="ARBA" id="ARBA00023125"/>
    </source>
</evidence>
<keyword evidence="8" id="KW-1185">Reference proteome</keyword>
<dbReference type="InterPro" id="IPR011598">
    <property type="entry name" value="bHLH_dom"/>
</dbReference>
<reference evidence="8" key="1">
    <citation type="journal article" date="2010" name="Nat. Biotechnol.">
        <title>Draft genome sequence of the oilseed species Ricinus communis.</title>
        <authorList>
            <person name="Chan A.P."/>
            <person name="Crabtree J."/>
            <person name="Zhao Q."/>
            <person name="Lorenzi H."/>
            <person name="Orvis J."/>
            <person name="Puiu D."/>
            <person name="Melake-Berhan A."/>
            <person name="Jones K.M."/>
            <person name="Redman J."/>
            <person name="Chen G."/>
            <person name="Cahoon E.B."/>
            <person name="Gedil M."/>
            <person name="Stanke M."/>
            <person name="Haas B.J."/>
            <person name="Wortman J.R."/>
            <person name="Fraser-Liggett C.M."/>
            <person name="Ravel J."/>
            <person name="Rabinowicz P.D."/>
        </authorList>
    </citation>
    <scope>NUCLEOTIDE SEQUENCE [LARGE SCALE GENOMIC DNA]</scope>
    <source>
        <strain evidence="8">cv. Hale</strain>
    </source>
</reference>
<dbReference type="STRING" id="3988.B9SZX1"/>
<gene>
    <name evidence="7" type="ORF">RCOM_0071670</name>
</gene>
<feature type="domain" description="BHLH" evidence="6">
    <location>
        <begin position="74"/>
        <end position="126"/>
    </location>
</feature>
<dbReference type="PROSITE" id="PS50888">
    <property type="entry name" value="BHLH"/>
    <property type="match status" value="1"/>
</dbReference>
<organism evidence="7 8">
    <name type="scientific">Ricinus communis</name>
    <name type="common">Castor bean</name>
    <dbReference type="NCBI Taxonomy" id="3988"/>
    <lineage>
        <taxon>Eukaryota</taxon>
        <taxon>Viridiplantae</taxon>
        <taxon>Streptophyta</taxon>
        <taxon>Embryophyta</taxon>
        <taxon>Tracheophyta</taxon>
        <taxon>Spermatophyta</taxon>
        <taxon>Magnoliopsida</taxon>
        <taxon>eudicotyledons</taxon>
        <taxon>Gunneridae</taxon>
        <taxon>Pentapetalae</taxon>
        <taxon>rosids</taxon>
        <taxon>fabids</taxon>
        <taxon>Malpighiales</taxon>
        <taxon>Euphorbiaceae</taxon>
        <taxon>Acalyphoideae</taxon>
        <taxon>Acalypheae</taxon>
        <taxon>Ricinus</taxon>
    </lineage>
</organism>
<dbReference type="GO" id="GO:0000977">
    <property type="term" value="F:RNA polymerase II transcription regulatory region sequence-specific DNA binding"/>
    <property type="evidence" value="ECO:0000318"/>
    <property type="project" value="GO_Central"/>
</dbReference>
<dbReference type="GO" id="GO:0090575">
    <property type="term" value="C:RNA polymerase II transcription regulator complex"/>
    <property type="evidence" value="ECO:0000318"/>
    <property type="project" value="GO_Central"/>
</dbReference>
<comment type="subcellular location">
    <subcellularLocation>
        <location evidence="1">Nucleus</location>
    </subcellularLocation>
</comment>
<evidence type="ECO:0000256" key="2">
    <source>
        <dbReference type="ARBA" id="ARBA00023015"/>
    </source>
</evidence>
<dbReference type="OrthoDB" id="6106870at2759"/>
<dbReference type="CDD" id="cd18914">
    <property type="entry name" value="bHLH_AtORG2_like"/>
    <property type="match status" value="1"/>
</dbReference>
<dbReference type="InterPro" id="IPR015660">
    <property type="entry name" value="MASH1/Ascl1a-like"/>
</dbReference>
<dbReference type="FunFam" id="4.10.280.10:FF:000074">
    <property type="entry name" value="Transcription factor ORG2"/>
    <property type="match status" value="1"/>
</dbReference>
<evidence type="ECO:0000313" key="7">
    <source>
        <dbReference type="EMBL" id="EEF30834.1"/>
    </source>
</evidence>
<evidence type="ECO:0000256" key="5">
    <source>
        <dbReference type="ARBA" id="ARBA00023242"/>
    </source>
</evidence>